<name>A0A382I998_9ZZZZ</name>
<feature type="non-terminal residue" evidence="1">
    <location>
        <position position="55"/>
    </location>
</feature>
<protein>
    <submittedName>
        <fullName evidence="1">Uncharacterized protein</fullName>
    </submittedName>
</protein>
<proteinExistence type="predicted"/>
<dbReference type="AlphaFoldDB" id="A0A382I998"/>
<evidence type="ECO:0000313" key="1">
    <source>
        <dbReference type="EMBL" id="SVB95453.1"/>
    </source>
</evidence>
<reference evidence="1" key="1">
    <citation type="submission" date="2018-05" db="EMBL/GenBank/DDBJ databases">
        <authorList>
            <person name="Lanie J.A."/>
            <person name="Ng W.-L."/>
            <person name="Kazmierczak K.M."/>
            <person name="Andrzejewski T.M."/>
            <person name="Davidsen T.M."/>
            <person name="Wayne K.J."/>
            <person name="Tettelin H."/>
            <person name="Glass J.I."/>
            <person name="Rusch D."/>
            <person name="Podicherti R."/>
            <person name="Tsui H.-C.T."/>
            <person name="Winkler M.E."/>
        </authorList>
    </citation>
    <scope>NUCLEOTIDE SEQUENCE</scope>
</reference>
<accession>A0A382I998</accession>
<dbReference type="EMBL" id="UINC01065607">
    <property type="protein sequence ID" value="SVB95453.1"/>
    <property type="molecule type" value="Genomic_DNA"/>
</dbReference>
<sequence>MTISNAIYKRGKTAGVFPSLSSRRDEAYMNFIEDARNLLLHAQQKPIGEYSRLLL</sequence>
<gene>
    <name evidence="1" type="ORF">METZ01_LOCUS248307</name>
</gene>
<organism evidence="1">
    <name type="scientific">marine metagenome</name>
    <dbReference type="NCBI Taxonomy" id="408172"/>
    <lineage>
        <taxon>unclassified sequences</taxon>
        <taxon>metagenomes</taxon>
        <taxon>ecological metagenomes</taxon>
    </lineage>
</organism>